<dbReference type="eggNOG" id="ENOG502S8ZT">
    <property type="taxonomic scope" value="Eukaryota"/>
</dbReference>
<dbReference type="SUPFAM" id="SSF49870">
    <property type="entry name" value="Osmotin, thaumatin-like protein"/>
    <property type="match status" value="1"/>
</dbReference>
<feature type="chain" id="PRO_5004774135" description="Thaumatin-like protein" evidence="3">
    <location>
        <begin position="22"/>
        <end position="425"/>
    </location>
</feature>
<dbReference type="PANTHER" id="PTHR31737">
    <property type="entry name" value="PROTEIN TOS1"/>
    <property type="match status" value="1"/>
</dbReference>
<dbReference type="PRINTS" id="PR01217">
    <property type="entry name" value="PRICHEXTENSN"/>
</dbReference>
<proteinExistence type="predicted"/>
<dbReference type="Gene3D" id="2.60.110.10">
    <property type="entry name" value="Thaumatin"/>
    <property type="match status" value="1"/>
</dbReference>
<keyword evidence="5" id="KW-1185">Reference proteome</keyword>
<evidence type="ECO:0000256" key="3">
    <source>
        <dbReference type="SAM" id="SignalP"/>
    </source>
</evidence>
<feature type="compositionally biased region" description="Low complexity" evidence="1">
    <location>
        <begin position="171"/>
        <end position="200"/>
    </location>
</feature>
<dbReference type="PANTHER" id="PTHR31737:SF2">
    <property type="entry name" value="PROTEIN TOS1"/>
    <property type="match status" value="1"/>
</dbReference>
<feature type="transmembrane region" description="Helical" evidence="2">
    <location>
        <begin position="375"/>
        <end position="395"/>
    </location>
</feature>
<evidence type="ECO:0000256" key="1">
    <source>
        <dbReference type="SAM" id="MobiDB-lite"/>
    </source>
</evidence>
<protein>
    <recommendedName>
        <fullName evidence="6">Thaumatin-like protein</fullName>
    </recommendedName>
</protein>
<reference evidence="4 5" key="1">
    <citation type="submission" date="2013-11" db="EMBL/GenBank/DDBJ databases">
        <title>The Genome Sequence of Phytophthora parasitica P1569.</title>
        <authorList>
            <consortium name="The Broad Institute Genomics Platform"/>
            <person name="Russ C."/>
            <person name="Tyler B."/>
            <person name="Panabieres F."/>
            <person name="Shan W."/>
            <person name="Tripathy S."/>
            <person name="Grunwald N."/>
            <person name="Machado M."/>
            <person name="Johnson C.S."/>
            <person name="Arredondo F."/>
            <person name="Hong C."/>
            <person name="Coffey M."/>
            <person name="Young S.K."/>
            <person name="Zeng Q."/>
            <person name="Gargeya S."/>
            <person name="Fitzgerald M."/>
            <person name="Abouelleil A."/>
            <person name="Alvarado L."/>
            <person name="Chapman S.B."/>
            <person name="Gainer-Dewar J."/>
            <person name="Goldberg J."/>
            <person name="Griggs A."/>
            <person name="Gujja S."/>
            <person name="Hansen M."/>
            <person name="Howarth C."/>
            <person name="Imamovic A."/>
            <person name="Ireland A."/>
            <person name="Larimer J."/>
            <person name="McCowan C."/>
            <person name="Murphy C."/>
            <person name="Pearson M."/>
            <person name="Poon T.W."/>
            <person name="Priest M."/>
            <person name="Roberts A."/>
            <person name="Saif S."/>
            <person name="Shea T."/>
            <person name="Sykes S."/>
            <person name="Wortman J."/>
            <person name="Nusbaum C."/>
            <person name="Birren B."/>
        </authorList>
    </citation>
    <scope>NUCLEOTIDE SEQUENCE [LARGE SCALE GENOMIC DNA]</scope>
    <source>
        <strain evidence="4 5">P1569</strain>
    </source>
</reference>
<evidence type="ECO:0008006" key="6">
    <source>
        <dbReference type="Google" id="ProtNLM"/>
    </source>
</evidence>
<feature type="compositionally biased region" description="Polar residues" evidence="1">
    <location>
        <begin position="354"/>
        <end position="374"/>
    </location>
</feature>
<evidence type="ECO:0000313" key="5">
    <source>
        <dbReference type="Proteomes" id="UP000018721"/>
    </source>
</evidence>
<dbReference type="OrthoDB" id="430315at2759"/>
<keyword evidence="2" id="KW-0472">Membrane</keyword>
<dbReference type="SMART" id="SM00205">
    <property type="entry name" value="THN"/>
    <property type="match status" value="1"/>
</dbReference>
<dbReference type="InterPro" id="IPR001938">
    <property type="entry name" value="Thaumatin"/>
</dbReference>
<feature type="signal peptide" evidence="3">
    <location>
        <begin position="1"/>
        <end position="21"/>
    </location>
</feature>
<dbReference type="EMBL" id="ANIZ01003395">
    <property type="protein sequence ID" value="ETI33731.1"/>
    <property type="molecule type" value="Genomic_DNA"/>
</dbReference>
<comment type="caution">
    <text evidence="4">The sequence shown here is derived from an EMBL/GenBank/DDBJ whole genome shotgun (WGS) entry which is preliminary data.</text>
</comment>
<evidence type="ECO:0000313" key="4">
    <source>
        <dbReference type="EMBL" id="ETI33731.1"/>
    </source>
</evidence>
<keyword evidence="2" id="KW-0812">Transmembrane</keyword>
<keyword evidence="3" id="KW-0732">Signal</keyword>
<sequence>MQIQASVAALSLALVAFTAEASVPVTVYNQCSENVDLYDNSAVETIAPGGTTSRTLAEGFSGMFRNGVSSQATLAEFAVTGGFLWYDISIIPTGTVGPGYCGSLEECKAVTGGTGYNTPMQIAPSGCQTVTCLQDGCADAYQYPKDDTKTHACSDTTSVVLTFCPGGSGGSTPSTYDSTQQQQQQQQQQEMTPAPTTTAPPTQPPTQAPTTQPPTEAPTTQPPTQPPTEAPTTQPPTEAPTQPPTEAPTQPPTEAPTQPPTEAPTQAPTEAPTPTPTETPTATTVTPELTTETPSTPEVQYASSNSTSNDEEQEAATVAPSKVTKTGTTTAATPAPVAQVISAPSTSTSSKSSNDNTETANTQASADNGTDSGTYIATGLGGCAVIAAVAVVAVARKKKKELDATEGKDYSQEELMTPVTQINVL</sequence>
<organism evidence="4 5">
    <name type="scientific">Phytophthora nicotianae P1569</name>
    <dbReference type="NCBI Taxonomy" id="1317065"/>
    <lineage>
        <taxon>Eukaryota</taxon>
        <taxon>Sar</taxon>
        <taxon>Stramenopiles</taxon>
        <taxon>Oomycota</taxon>
        <taxon>Peronosporomycetes</taxon>
        <taxon>Peronosporales</taxon>
        <taxon>Peronosporaceae</taxon>
        <taxon>Phytophthora</taxon>
    </lineage>
</organism>
<keyword evidence="2" id="KW-1133">Transmembrane helix</keyword>
<accession>V9E446</accession>
<feature type="compositionally biased region" description="Low complexity" evidence="1">
    <location>
        <begin position="278"/>
        <end position="298"/>
    </location>
</feature>
<feature type="compositionally biased region" description="Low complexity" evidence="1">
    <location>
        <begin position="322"/>
        <end position="338"/>
    </location>
</feature>
<dbReference type="PROSITE" id="PS51367">
    <property type="entry name" value="THAUMATIN_2"/>
    <property type="match status" value="1"/>
</dbReference>
<dbReference type="AlphaFoldDB" id="V9E446"/>
<dbReference type="Proteomes" id="UP000018721">
    <property type="component" value="Unassembled WGS sequence"/>
</dbReference>
<feature type="compositionally biased region" description="Pro residues" evidence="1">
    <location>
        <begin position="201"/>
        <end position="262"/>
    </location>
</feature>
<dbReference type="InterPro" id="IPR037176">
    <property type="entry name" value="Osmotin/thaumatin-like_sf"/>
</dbReference>
<evidence type="ECO:0000256" key="2">
    <source>
        <dbReference type="SAM" id="Phobius"/>
    </source>
</evidence>
<feature type="region of interest" description="Disordered" evidence="1">
    <location>
        <begin position="164"/>
        <end position="374"/>
    </location>
</feature>
<gene>
    <name evidence="4" type="ORF">F443_19602</name>
</gene>
<name>V9E446_PHYNI</name>